<dbReference type="AlphaFoldDB" id="A0A2S7UTV2"/>
<dbReference type="RefSeq" id="WP_105051855.1">
    <property type="nucleotide sequence ID" value="NZ_BMYG01000003.1"/>
</dbReference>
<evidence type="ECO:0000313" key="1">
    <source>
        <dbReference type="EMBL" id="PQJ53373.1"/>
    </source>
</evidence>
<protein>
    <submittedName>
        <fullName evidence="1">Uncharacterized protein</fullName>
    </submittedName>
</protein>
<sequence>MRKILILLLVTCDSFSCQLRDEERFRDHFFEAMSAGKIVAIAEVKRTYQRQDVCGSKKFCSDSGLVFEIKELLKGTSSRFVETFRSIRTSCSDIEFHPSIINEPREAGLLIRYQVGNDYLVVIDELENDFILVAGKRLRDSLLLINKYQSIGIASKPMKK</sequence>
<organism evidence="1 2">
    <name type="scientific">Psychrosphaera saromensis</name>
    <dbReference type="NCBI Taxonomy" id="716813"/>
    <lineage>
        <taxon>Bacteria</taxon>
        <taxon>Pseudomonadati</taxon>
        <taxon>Pseudomonadota</taxon>
        <taxon>Gammaproteobacteria</taxon>
        <taxon>Alteromonadales</taxon>
        <taxon>Pseudoalteromonadaceae</taxon>
        <taxon>Psychrosphaera</taxon>
    </lineage>
</organism>
<gene>
    <name evidence="1" type="ORF">BTO11_06610</name>
</gene>
<comment type="caution">
    <text evidence="1">The sequence shown here is derived from an EMBL/GenBank/DDBJ whole genome shotgun (WGS) entry which is preliminary data.</text>
</comment>
<dbReference type="Proteomes" id="UP000239007">
    <property type="component" value="Unassembled WGS sequence"/>
</dbReference>
<proteinExistence type="predicted"/>
<keyword evidence="2" id="KW-1185">Reference proteome</keyword>
<accession>A0A2S7UTV2</accession>
<name>A0A2S7UTV2_9GAMM</name>
<reference evidence="1 2" key="1">
    <citation type="submission" date="2016-12" db="EMBL/GenBank/DDBJ databases">
        <title>Diversity of luminous bacteria.</title>
        <authorList>
            <person name="Yoshizawa S."/>
            <person name="Kogure K."/>
        </authorList>
    </citation>
    <scope>NUCLEOTIDE SEQUENCE [LARGE SCALE GENOMIC DNA]</scope>
    <source>
        <strain evidence="1 2">SA4-48</strain>
    </source>
</reference>
<dbReference type="EMBL" id="MSCH01000003">
    <property type="protein sequence ID" value="PQJ53373.1"/>
    <property type="molecule type" value="Genomic_DNA"/>
</dbReference>
<evidence type="ECO:0000313" key="2">
    <source>
        <dbReference type="Proteomes" id="UP000239007"/>
    </source>
</evidence>